<dbReference type="EMBL" id="KN831797">
    <property type="protein sequence ID" value="KIM37484.1"/>
    <property type="molecule type" value="Genomic_DNA"/>
</dbReference>
<dbReference type="AlphaFoldDB" id="A0A0C3BZL4"/>
<evidence type="ECO:0000313" key="2">
    <source>
        <dbReference type="Proteomes" id="UP000053424"/>
    </source>
</evidence>
<organism evidence="1 2">
    <name type="scientific">Hebeloma cylindrosporum</name>
    <dbReference type="NCBI Taxonomy" id="76867"/>
    <lineage>
        <taxon>Eukaryota</taxon>
        <taxon>Fungi</taxon>
        <taxon>Dikarya</taxon>
        <taxon>Basidiomycota</taxon>
        <taxon>Agaricomycotina</taxon>
        <taxon>Agaricomycetes</taxon>
        <taxon>Agaricomycetidae</taxon>
        <taxon>Agaricales</taxon>
        <taxon>Agaricineae</taxon>
        <taxon>Hymenogastraceae</taxon>
        <taxon>Hebeloma</taxon>
    </lineage>
</organism>
<accession>A0A0C3BZL4</accession>
<sequence length="105" mass="11950">MLPTHIGNVPESSFQGLPLLVNYPLLTQECRRHPRCIRLDIVQGTLSNVEQLDRQPVNLLQAHLLTQGRRTDERGQVGGFNGVPNPMNSYMFRRNAGEFEIHWGT</sequence>
<reference evidence="1 2" key="1">
    <citation type="submission" date="2014-04" db="EMBL/GenBank/DDBJ databases">
        <authorList>
            <consortium name="DOE Joint Genome Institute"/>
            <person name="Kuo A."/>
            <person name="Gay G."/>
            <person name="Dore J."/>
            <person name="Kohler A."/>
            <person name="Nagy L.G."/>
            <person name="Floudas D."/>
            <person name="Copeland A."/>
            <person name="Barry K.W."/>
            <person name="Cichocki N."/>
            <person name="Veneault-Fourrey C."/>
            <person name="LaButti K."/>
            <person name="Lindquist E.A."/>
            <person name="Lipzen A."/>
            <person name="Lundell T."/>
            <person name="Morin E."/>
            <person name="Murat C."/>
            <person name="Sun H."/>
            <person name="Tunlid A."/>
            <person name="Henrissat B."/>
            <person name="Grigoriev I.V."/>
            <person name="Hibbett D.S."/>
            <person name="Martin F."/>
            <person name="Nordberg H.P."/>
            <person name="Cantor M.N."/>
            <person name="Hua S.X."/>
        </authorList>
    </citation>
    <scope>NUCLEOTIDE SEQUENCE [LARGE SCALE GENOMIC DNA]</scope>
    <source>
        <strain evidence="2">h7</strain>
    </source>
</reference>
<proteinExistence type="predicted"/>
<reference evidence="2" key="2">
    <citation type="submission" date="2015-01" db="EMBL/GenBank/DDBJ databases">
        <title>Evolutionary Origins and Diversification of the Mycorrhizal Mutualists.</title>
        <authorList>
            <consortium name="DOE Joint Genome Institute"/>
            <consortium name="Mycorrhizal Genomics Consortium"/>
            <person name="Kohler A."/>
            <person name="Kuo A."/>
            <person name="Nagy L.G."/>
            <person name="Floudas D."/>
            <person name="Copeland A."/>
            <person name="Barry K.W."/>
            <person name="Cichocki N."/>
            <person name="Veneault-Fourrey C."/>
            <person name="LaButti K."/>
            <person name="Lindquist E.A."/>
            <person name="Lipzen A."/>
            <person name="Lundell T."/>
            <person name="Morin E."/>
            <person name="Murat C."/>
            <person name="Riley R."/>
            <person name="Ohm R."/>
            <person name="Sun H."/>
            <person name="Tunlid A."/>
            <person name="Henrissat B."/>
            <person name="Grigoriev I.V."/>
            <person name="Hibbett D.S."/>
            <person name="Martin F."/>
        </authorList>
    </citation>
    <scope>NUCLEOTIDE SEQUENCE [LARGE SCALE GENOMIC DNA]</scope>
    <source>
        <strain evidence="2">h7</strain>
    </source>
</reference>
<dbReference type="Proteomes" id="UP000053424">
    <property type="component" value="Unassembled WGS sequence"/>
</dbReference>
<gene>
    <name evidence="1" type="ORF">M413DRAFT_275365</name>
</gene>
<protein>
    <submittedName>
        <fullName evidence="1">Uncharacterized protein</fullName>
    </submittedName>
</protein>
<dbReference type="HOGENOM" id="CLU_2236916_0_0_1"/>
<name>A0A0C3BZL4_HEBCY</name>
<evidence type="ECO:0000313" key="1">
    <source>
        <dbReference type="EMBL" id="KIM37484.1"/>
    </source>
</evidence>
<keyword evidence="2" id="KW-1185">Reference proteome</keyword>